<dbReference type="PANTHER" id="PTHR43717:SF1">
    <property type="entry name" value="ANAEROBIC NITRIC OXIDE REDUCTASE FLAVORUBREDOXIN"/>
    <property type="match status" value="1"/>
</dbReference>
<sequence>MKPVEVAENIYWVGAIDWDERDFHNFEIDRGATYNAYLILDDKIALVDTVKHKFYGEMMERIKKLIDPSQIDYIIANHVETDHSGSLADIKRVAKDAVVVCTKRGMEGISKHFNTNGWDFNVVKSGDELKLGKKTLMFLEMTMLHWPDSMATYVKEDELLLSNDAFGQHIASEERFDEEIGVEEAIRRAKIYYANILMPFGNLIIKKLKEIESLQIPIRMIAPSHGVIWRNPERIINAYKEWAEFKTEDKVVIVYDTMWHSTEKLARALADGAASAGAKVRMFHIRKDPWAAIMTEILDAKAIAVGSPTMHNTVFPPVAGFLAYMKGLKPKNKIGMAFGSYGWGGGAVKEINRVFEELKFEVVEPLQVRFRPTGEELEAAFNAGARLGEMVKG</sequence>
<proteinExistence type="predicted"/>
<protein>
    <submittedName>
        <fullName evidence="2">Putative flavoprotein</fullName>
    </submittedName>
</protein>
<name>N0BLX1_9EURY</name>
<dbReference type="InterPro" id="IPR016440">
    <property type="entry name" value="Rubredoxin-O_OxRdtase"/>
</dbReference>
<dbReference type="InterPro" id="IPR036866">
    <property type="entry name" value="RibonucZ/Hydroxyglut_hydro"/>
</dbReference>
<dbReference type="RefSeq" id="WP_015590853.1">
    <property type="nucleotide sequence ID" value="NC_021169.1"/>
</dbReference>
<dbReference type="GO" id="GO:0010181">
    <property type="term" value="F:FMN binding"/>
    <property type="evidence" value="ECO:0007669"/>
    <property type="project" value="InterPro"/>
</dbReference>
<gene>
    <name evidence="2" type="ORF">Asulf_01259</name>
</gene>
<dbReference type="eggNOG" id="arCOG00509">
    <property type="taxonomic scope" value="Archaea"/>
</dbReference>
<dbReference type="SUPFAM" id="SSF52218">
    <property type="entry name" value="Flavoproteins"/>
    <property type="match status" value="1"/>
</dbReference>
<dbReference type="GeneID" id="15392900"/>
<dbReference type="STRING" id="387631.Asulf_01259"/>
<dbReference type="AlphaFoldDB" id="N0BLX1"/>
<dbReference type="OrthoDB" id="6433at2157"/>
<dbReference type="EMBL" id="CP005290">
    <property type="protein sequence ID" value="AGK61255.1"/>
    <property type="molecule type" value="Genomic_DNA"/>
</dbReference>
<dbReference type="PROSITE" id="PS50902">
    <property type="entry name" value="FLAVODOXIN_LIKE"/>
    <property type="match status" value="1"/>
</dbReference>
<dbReference type="Pfam" id="PF00258">
    <property type="entry name" value="Flavodoxin_1"/>
    <property type="match status" value="1"/>
</dbReference>
<dbReference type="Gene3D" id="3.60.15.10">
    <property type="entry name" value="Ribonuclease Z/Hydroxyacylglutathione hydrolase-like"/>
    <property type="match status" value="1"/>
</dbReference>
<evidence type="ECO:0000259" key="1">
    <source>
        <dbReference type="PROSITE" id="PS50902"/>
    </source>
</evidence>
<dbReference type="GO" id="GO:0009055">
    <property type="term" value="F:electron transfer activity"/>
    <property type="evidence" value="ECO:0007669"/>
    <property type="project" value="InterPro"/>
</dbReference>
<keyword evidence="3" id="KW-1185">Reference proteome</keyword>
<dbReference type="CDD" id="cd07709">
    <property type="entry name" value="flavodiiron_proteins_MBL-fold"/>
    <property type="match status" value="1"/>
</dbReference>
<dbReference type="Gene3D" id="3.40.50.360">
    <property type="match status" value="1"/>
</dbReference>
<dbReference type="InterPro" id="IPR045761">
    <property type="entry name" value="ODP_dom"/>
</dbReference>
<accession>N0BLX1</accession>
<evidence type="ECO:0000313" key="2">
    <source>
        <dbReference type="EMBL" id="AGK61255.1"/>
    </source>
</evidence>
<dbReference type="SUPFAM" id="SSF56281">
    <property type="entry name" value="Metallo-hydrolase/oxidoreductase"/>
    <property type="match status" value="1"/>
</dbReference>
<reference evidence="2 3" key="1">
    <citation type="journal article" date="2013" name="Genome Announc.">
        <title>Complete Genome Sequence of the Thermophilic and Facultatively Chemolithoautotrophic Sulfate Reducer Archaeoglobus sulfaticallidus Strain PM70-1T.</title>
        <authorList>
            <person name="Stokke R."/>
            <person name="Hocking W.P."/>
            <person name="Steinsbu B.O."/>
            <person name="Steen I.H."/>
        </authorList>
    </citation>
    <scope>NUCLEOTIDE SEQUENCE [LARGE SCALE GENOMIC DNA]</scope>
    <source>
        <strain evidence="2">PM70-1</strain>
    </source>
</reference>
<dbReference type="InterPro" id="IPR001279">
    <property type="entry name" value="Metallo-B-lactamas"/>
</dbReference>
<dbReference type="GO" id="GO:0046872">
    <property type="term" value="F:metal ion binding"/>
    <property type="evidence" value="ECO:0007669"/>
    <property type="project" value="InterPro"/>
</dbReference>
<dbReference type="Pfam" id="PF19583">
    <property type="entry name" value="ODP"/>
    <property type="match status" value="1"/>
</dbReference>
<dbReference type="PIRSF" id="PIRSF005243">
    <property type="entry name" value="ROO"/>
    <property type="match status" value="1"/>
</dbReference>
<dbReference type="SMART" id="SM00849">
    <property type="entry name" value="Lactamase_B"/>
    <property type="match status" value="1"/>
</dbReference>
<dbReference type="Proteomes" id="UP000013307">
    <property type="component" value="Chromosome"/>
</dbReference>
<dbReference type="HOGENOM" id="CLU_017490_0_0_2"/>
<evidence type="ECO:0000313" key="3">
    <source>
        <dbReference type="Proteomes" id="UP000013307"/>
    </source>
</evidence>
<feature type="domain" description="Flavodoxin-like" evidence="1">
    <location>
        <begin position="251"/>
        <end position="388"/>
    </location>
</feature>
<dbReference type="InterPro" id="IPR029039">
    <property type="entry name" value="Flavoprotein-like_sf"/>
</dbReference>
<dbReference type="PANTHER" id="PTHR43717">
    <property type="entry name" value="ANAEROBIC NITRIC OXIDE REDUCTASE FLAVORUBREDOXIN"/>
    <property type="match status" value="1"/>
</dbReference>
<dbReference type="InterPro" id="IPR008254">
    <property type="entry name" value="Flavodoxin/NO_synth"/>
</dbReference>
<dbReference type="GO" id="GO:0016491">
    <property type="term" value="F:oxidoreductase activity"/>
    <property type="evidence" value="ECO:0007669"/>
    <property type="project" value="InterPro"/>
</dbReference>
<organism evidence="2 3">
    <name type="scientific">Archaeoglobus sulfaticallidus PM70-1</name>
    <dbReference type="NCBI Taxonomy" id="387631"/>
    <lineage>
        <taxon>Archaea</taxon>
        <taxon>Methanobacteriati</taxon>
        <taxon>Methanobacteriota</taxon>
        <taxon>Archaeoglobi</taxon>
        <taxon>Archaeoglobales</taxon>
        <taxon>Archaeoglobaceae</taxon>
        <taxon>Archaeoglobus</taxon>
    </lineage>
</organism>
<dbReference type="KEGG" id="ast:Asulf_01259"/>